<keyword evidence="2" id="KW-1185">Reference proteome</keyword>
<organism evidence="1 2">
    <name type="scientific">Hibiscus sabdariffa</name>
    <name type="common">roselle</name>
    <dbReference type="NCBI Taxonomy" id="183260"/>
    <lineage>
        <taxon>Eukaryota</taxon>
        <taxon>Viridiplantae</taxon>
        <taxon>Streptophyta</taxon>
        <taxon>Embryophyta</taxon>
        <taxon>Tracheophyta</taxon>
        <taxon>Spermatophyta</taxon>
        <taxon>Magnoliopsida</taxon>
        <taxon>eudicotyledons</taxon>
        <taxon>Gunneridae</taxon>
        <taxon>Pentapetalae</taxon>
        <taxon>rosids</taxon>
        <taxon>malvids</taxon>
        <taxon>Malvales</taxon>
        <taxon>Malvaceae</taxon>
        <taxon>Malvoideae</taxon>
        <taxon>Hibiscus</taxon>
    </lineage>
</organism>
<gene>
    <name evidence="1" type="ORF">V6N12_028156</name>
</gene>
<dbReference type="EMBL" id="JBBPBM010000008">
    <property type="protein sequence ID" value="KAK8572094.1"/>
    <property type="molecule type" value="Genomic_DNA"/>
</dbReference>
<evidence type="ECO:0000313" key="2">
    <source>
        <dbReference type="Proteomes" id="UP001472677"/>
    </source>
</evidence>
<accession>A0ABR2F528</accession>
<proteinExistence type="predicted"/>
<name>A0ABR2F528_9ROSI</name>
<evidence type="ECO:0000313" key="1">
    <source>
        <dbReference type="EMBL" id="KAK8572094.1"/>
    </source>
</evidence>
<protein>
    <submittedName>
        <fullName evidence="1">Uncharacterized protein</fullName>
    </submittedName>
</protein>
<reference evidence="1 2" key="1">
    <citation type="journal article" date="2024" name="G3 (Bethesda)">
        <title>Genome assembly of Hibiscus sabdariffa L. provides insights into metabolisms of medicinal natural products.</title>
        <authorList>
            <person name="Kim T."/>
        </authorList>
    </citation>
    <scope>NUCLEOTIDE SEQUENCE [LARGE SCALE GENOMIC DNA]</scope>
    <source>
        <strain evidence="1">TK-2024</strain>
        <tissue evidence="1">Old leaves</tissue>
    </source>
</reference>
<dbReference type="Proteomes" id="UP001472677">
    <property type="component" value="Unassembled WGS sequence"/>
</dbReference>
<comment type="caution">
    <text evidence="1">The sequence shown here is derived from an EMBL/GenBank/DDBJ whole genome shotgun (WGS) entry which is preliminary data.</text>
</comment>
<sequence>MGCHIFRSDLPLGLGSETGRTTRAGVVTDLCFPCCFGCSLVVRIRVGSGVGEESQFLGVEKLKVRGGSPGERDMGVDDGASSMALVVARVQGRRLGCC</sequence>